<comment type="catalytic activity">
    <reaction evidence="7 15">
        <text>N-terminal L-lysyl-[protein] + L-leucyl-tRNA(Leu) = N-terminal L-leucyl-L-lysyl-[protein] + tRNA(Leu) + H(+)</text>
        <dbReference type="Rhea" id="RHEA:12340"/>
        <dbReference type="Rhea" id="RHEA-COMP:9613"/>
        <dbReference type="Rhea" id="RHEA-COMP:9622"/>
        <dbReference type="Rhea" id="RHEA-COMP:12670"/>
        <dbReference type="Rhea" id="RHEA-COMP:12671"/>
        <dbReference type="ChEBI" id="CHEBI:15378"/>
        <dbReference type="ChEBI" id="CHEBI:65249"/>
        <dbReference type="ChEBI" id="CHEBI:78442"/>
        <dbReference type="ChEBI" id="CHEBI:78494"/>
        <dbReference type="ChEBI" id="CHEBI:133043"/>
        <dbReference type="EC" id="2.3.2.6"/>
    </reaction>
</comment>
<dbReference type="SUPFAM" id="SSF55729">
    <property type="entry name" value="Acyl-CoA N-acyltransferases (Nat)"/>
    <property type="match status" value="1"/>
</dbReference>
<keyword evidence="3 15" id="KW-0808">Transferase</keyword>
<evidence type="ECO:0000256" key="5">
    <source>
        <dbReference type="ARBA" id="ARBA00050607"/>
    </source>
</evidence>
<dbReference type="RefSeq" id="WP_028381865.1">
    <property type="nucleotide sequence ID" value="NZ_CAAAIT010000008.1"/>
</dbReference>
<dbReference type="GO" id="GO:0030163">
    <property type="term" value="P:protein catabolic process"/>
    <property type="evidence" value="ECO:0007669"/>
    <property type="project" value="UniProtKB-UniRule"/>
</dbReference>
<evidence type="ECO:0000313" key="19">
    <source>
        <dbReference type="Proteomes" id="UP000277577"/>
    </source>
</evidence>
<reference evidence="16 18" key="1">
    <citation type="submission" date="2015-11" db="EMBL/GenBank/DDBJ databases">
        <title>Genomic analysis of 38 Legionella species identifies large and diverse effector repertoires.</title>
        <authorList>
            <person name="Burstein D."/>
            <person name="Amaro F."/>
            <person name="Zusman T."/>
            <person name="Lifshitz Z."/>
            <person name="Cohen O."/>
            <person name="Gilbert J.A."/>
            <person name="Pupko T."/>
            <person name="Shuman H.A."/>
            <person name="Segal G."/>
        </authorList>
    </citation>
    <scope>NUCLEOTIDE SEQUENCE [LARGE SCALE GENOMIC DNA]</scope>
    <source>
        <strain evidence="16 18">ORW</strain>
    </source>
</reference>
<evidence type="ECO:0000256" key="11">
    <source>
        <dbReference type="ARBA" id="ARBA00074372"/>
    </source>
</evidence>
<evidence type="ECO:0000256" key="4">
    <source>
        <dbReference type="ARBA" id="ARBA00023315"/>
    </source>
</evidence>
<dbReference type="InterPro" id="IPR042221">
    <property type="entry name" value="Leu/Phe-tRNA_Trfase_N"/>
</dbReference>
<evidence type="ECO:0000256" key="12">
    <source>
        <dbReference type="ARBA" id="ARBA00077136"/>
    </source>
</evidence>
<evidence type="ECO:0000256" key="15">
    <source>
        <dbReference type="HAMAP-Rule" id="MF_00688"/>
    </source>
</evidence>
<comment type="catalytic activity">
    <reaction evidence="5 15">
        <text>L-phenylalanyl-tRNA(Phe) + an N-terminal L-alpha-aminoacyl-[protein] = an N-terminal L-phenylalanyl-L-alpha-aminoacyl-[protein] + tRNA(Phe)</text>
        <dbReference type="Rhea" id="RHEA:43632"/>
        <dbReference type="Rhea" id="RHEA-COMP:9668"/>
        <dbReference type="Rhea" id="RHEA-COMP:9699"/>
        <dbReference type="Rhea" id="RHEA-COMP:10636"/>
        <dbReference type="Rhea" id="RHEA-COMP:10637"/>
        <dbReference type="ChEBI" id="CHEBI:78442"/>
        <dbReference type="ChEBI" id="CHEBI:78531"/>
        <dbReference type="ChEBI" id="CHEBI:78597"/>
        <dbReference type="ChEBI" id="CHEBI:83561"/>
        <dbReference type="EC" id="2.3.2.6"/>
    </reaction>
</comment>
<evidence type="ECO:0000313" key="18">
    <source>
        <dbReference type="Proteomes" id="UP000054921"/>
    </source>
</evidence>
<dbReference type="Proteomes" id="UP000054921">
    <property type="component" value="Unassembled WGS sequence"/>
</dbReference>
<keyword evidence="4 15" id="KW-0012">Acyltransferase</keyword>
<gene>
    <name evidence="15 16" type="primary">aat</name>
    <name evidence="16" type="ORF">Lche_1362</name>
    <name evidence="17" type="ORF">NCTC11976_02022</name>
</gene>
<evidence type="ECO:0000256" key="14">
    <source>
        <dbReference type="ARBA" id="ARBA00083640"/>
    </source>
</evidence>
<dbReference type="OrthoDB" id="9790282at2"/>
<comment type="function">
    <text evidence="8 15">Functions in the N-end rule pathway of protein degradation where it conjugates Leu, Phe and, less efficiently, Met from aminoacyl-tRNAs to the N-termini of proteins containing an N-terminal arginine or lysine.</text>
</comment>
<evidence type="ECO:0000256" key="10">
    <source>
        <dbReference type="ARBA" id="ARBA00066767"/>
    </source>
</evidence>
<evidence type="ECO:0000313" key="17">
    <source>
        <dbReference type="EMBL" id="VEB37061.1"/>
    </source>
</evidence>
<comment type="catalytic activity">
    <reaction evidence="6 15">
        <text>N-terminal L-arginyl-[protein] + L-leucyl-tRNA(Leu) = N-terminal L-leucyl-L-arginyl-[protein] + tRNA(Leu) + H(+)</text>
        <dbReference type="Rhea" id="RHEA:50416"/>
        <dbReference type="Rhea" id="RHEA-COMP:9613"/>
        <dbReference type="Rhea" id="RHEA-COMP:9622"/>
        <dbReference type="Rhea" id="RHEA-COMP:12672"/>
        <dbReference type="Rhea" id="RHEA-COMP:12673"/>
        <dbReference type="ChEBI" id="CHEBI:15378"/>
        <dbReference type="ChEBI" id="CHEBI:64719"/>
        <dbReference type="ChEBI" id="CHEBI:78442"/>
        <dbReference type="ChEBI" id="CHEBI:78494"/>
        <dbReference type="ChEBI" id="CHEBI:133044"/>
        <dbReference type="EC" id="2.3.2.6"/>
    </reaction>
</comment>
<evidence type="ECO:0000256" key="8">
    <source>
        <dbReference type="ARBA" id="ARBA00054043"/>
    </source>
</evidence>
<dbReference type="Gene3D" id="3.40.630.70">
    <property type="entry name" value="Leucyl/phenylalanyl-tRNA-protein transferase, C-terminal domain"/>
    <property type="match status" value="1"/>
</dbReference>
<dbReference type="HAMAP" id="MF_00688">
    <property type="entry name" value="Leu_Phe_trans"/>
    <property type="match status" value="1"/>
</dbReference>
<accession>A0A0W0S704</accession>
<name>A0A0W0S704_9GAMM</name>
<reference evidence="17 19" key="2">
    <citation type="submission" date="2018-12" db="EMBL/GenBank/DDBJ databases">
        <authorList>
            <consortium name="Pathogen Informatics"/>
        </authorList>
    </citation>
    <scope>NUCLEOTIDE SEQUENCE [LARGE SCALE GENOMIC DNA]</scope>
    <source>
        <strain evidence="17 19">NCTC11976</strain>
    </source>
</reference>
<dbReference type="PANTHER" id="PTHR30098">
    <property type="entry name" value="LEUCYL/PHENYLALANYL-TRNA--PROTEIN TRANSFERASE"/>
    <property type="match status" value="1"/>
</dbReference>
<dbReference type="EMBL" id="LNXW01000013">
    <property type="protein sequence ID" value="KTC79342.1"/>
    <property type="molecule type" value="Genomic_DNA"/>
</dbReference>
<evidence type="ECO:0000256" key="1">
    <source>
        <dbReference type="ARBA" id="ARBA00004496"/>
    </source>
</evidence>
<dbReference type="AlphaFoldDB" id="A0A0W0S704"/>
<dbReference type="PANTHER" id="PTHR30098:SF2">
    <property type="entry name" value="LEUCYL_PHENYLALANYL-TRNA--PROTEIN TRANSFERASE"/>
    <property type="match status" value="1"/>
</dbReference>
<sequence>MSYNETYFFPNPETSDDQGLLFIGGDLAPQRILQAYRQGVFPWYEPGTPILWWSPNPRLILIPTEFKVSRSLQKSLKKPFSFTVDTVFREVIMACATCSGRINNTWITQEMIEAYTQLHTMGYAHSFEIWYENELVGGLYGLSIGHVFFGESMFHKLTDASKIAFYYLCKTMAKWNFDFIDCQIPTNHLQSLGAKIIERKEFLHLLHQSLEHPTKQGSWNITLT</sequence>
<dbReference type="STRING" id="28084.Lche_1362"/>
<evidence type="ECO:0000256" key="3">
    <source>
        <dbReference type="ARBA" id="ARBA00022679"/>
    </source>
</evidence>
<dbReference type="Gene3D" id="3.30.70.3550">
    <property type="entry name" value="Leucyl/phenylalanyl-tRNA-protein transferase, N-terminal domain"/>
    <property type="match status" value="1"/>
</dbReference>
<dbReference type="FunFam" id="3.30.70.3550:FF:000001">
    <property type="entry name" value="Leucyl/phenylalanyl-tRNA--protein transferase"/>
    <property type="match status" value="1"/>
</dbReference>
<dbReference type="GO" id="GO:0005737">
    <property type="term" value="C:cytoplasm"/>
    <property type="evidence" value="ECO:0007669"/>
    <property type="project" value="UniProtKB-SubCell"/>
</dbReference>
<keyword evidence="2 15" id="KW-0963">Cytoplasm</keyword>
<dbReference type="InterPro" id="IPR016181">
    <property type="entry name" value="Acyl_CoA_acyltransferase"/>
</dbReference>
<evidence type="ECO:0000256" key="9">
    <source>
        <dbReference type="ARBA" id="ARBA00061535"/>
    </source>
</evidence>
<evidence type="ECO:0000256" key="2">
    <source>
        <dbReference type="ARBA" id="ARBA00022490"/>
    </source>
</evidence>
<dbReference type="Proteomes" id="UP000277577">
    <property type="component" value="Chromosome"/>
</dbReference>
<comment type="subcellular location">
    <subcellularLocation>
        <location evidence="1 15">Cytoplasm</location>
    </subcellularLocation>
</comment>
<dbReference type="Pfam" id="PF03588">
    <property type="entry name" value="Leu_Phe_trans"/>
    <property type="match status" value="1"/>
</dbReference>
<keyword evidence="19" id="KW-1185">Reference proteome</keyword>
<evidence type="ECO:0000256" key="13">
    <source>
        <dbReference type="ARBA" id="ARBA00077165"/>
    </source>
</evidence>
<protein>
    <recommendedName>
        <fullName evidence="11 15">Leucyl/phenylalanyl-tRNA--protein transferase</fullName>
        <ecNumber evidence="10 15">2.3.2.6</ecNumber>
    </recommendedName>
    <alternativeName>
        <fullName evidence="12 15">L/F-transferase</fullName>
    </alternativeName>
    <alternativeName>
        <fullName evidence="13 15">Leucyltransferase</fullName>
    </alternativeName>
    <alternativeName>
        <fullName evidence="14 15">Phenyalanyltransferase</fullName>
    </alternativeName>
</protein>
<evidence type="ECO:0000313" key="16">
    <source>
        <dbReference type="EMBL" id="KTC79342.1"/>
    </source>
</evidence>
<proteinExistence type="inferred from homology"/>
<dbReference type="GO" id="GO:0008914">
    <property type="term" value="F:leucyl-tRNA--protein transferase activity"/>
    <property type="evidence" value="ECO:0007669"/>
    <property type="project" value="UniProtKB-UniRule"/>
</dbReference>
<dbReference type="EMBL" id="LR134173">
    <property type="protein sequence ID" value="VEB37061.1"/>
    <property type="molecule type" value="Genomic_DNA"/>
</dbReference>
<dbReference type="PATRIC" id="fig|28084.5.peg.1484"/>
<dbReference type="EC" id="2.3.2.6" evidence="10 15"/>
<dbReference type="InterPro" id="IPR042203">
    <property type="entry name" value="Leu/Phe-tRNA_Trfase_C"/>
</dbReference>
<dbReference type="NCBIfam" id="TIGR00667">
    <property type="entry name" value="aat"/>
    <property type="match status" value="1"/>
</dbReference>
<evidence type="ECO:0000256" key="6">
    <source>
        <dbReference type="ARBA" id="ARBA00050652"/>
    </source>
</evidence>
<evidence type="ECO:0000256" key="7">
    <source>
        <dbReference type="ARBA" id="ARBA00051538"/>
    </source>
</evidence>
<dbReference type="InterPro" id="IPR004616">
    <property type="entry name" value="Leu/Phe-tRNA_Trfase"/>
</dbReference>
<organism evidence="16 18">
    <name type="scientific">Legionella cherrii</name>
    <dbReference type="NCBI Taxonomy" id="28084"/>
    <lineage>
        <taxon>Bacteria</taxon>
        <taxon>Pseudomonadati</taxon>
        <taxon>Pseudomonadota</taxon>
        <taxon>Gammaproteobacteria</taxon>
        <taxon>Legionellales</taxon>
        <taxon>Legionellaceae</taxon>
        <taxon>Legionella</taxon>
    </lineage>
</organism>
<comment type="similarity">
    <text evidence="9 15">Belongs to the L/F-transferase family.</text>
</comment>